<dbReference type="GO" id="GO:0006355">
    <property type="term" value="P:regulation of DNA-templated transcription"/>
    <property type="evidence" value="ECO:0007669"/>
    <property type="project" value="InterPro"/>
</dbReference>
<evidence type="ECO:0000313" key="10">
    <source>
        <dbReference type="EMBL" id="CAG7895076.1"/>
    </source>
</evidence>
<dbReference type="GO" id="GO:0009734">
    <property type="term" value="P:auxin-activated signaling pathway"/>
    <property type="evidence" value="ECO:0007669"/>
    <property type="project" value="UniProtKB-UniRule"/>
</dbReference>
<dbReference type="FunFam" id="3.10.20.90:FF:000078">
    <property type="entry name" value="Auxin-responsive protein"/>
    <property type="match status" value="1"/>
</dbReference>
<sequence length="290" mass="32880">MGLRDRFSRGCYFSSKMVLRFRLHAAENGYRQSQYRREKTVASENLRKGEKLLFVPPSLGISADSVRTNGEAGEVMKRYDVSDWALQLFKEHNYLGPSGLAENDKAAISLKATELTLGLPVSRSPVYTEKIWMAQIVGWHQVRSFRKNTMATTCSAALIVKVSMDGAPYPRKVDQRSYNNYMELSSALEKMFTTFTLGQCGSNGATMKDKLCETKLKDILNGKDYVLTYEDKDGDWMRAGDVPLEMFIDVCKKLNIMKGCNAIGLGKFFFFTWFPTQICSTFLNIIFEIS</sequence>
<evidence type="ECO:0000256" key="5">
    <source>
        <dbReference type="ARBA" id="ARBA00023163"/>
    </source>
</evidence>
<dbReference type="InterPro" id="IPR053793">
    <property type="entry name" value="PB1-like"/>
</dbReference>
<dbReference type="SUPFAM" id="SSF54277">
    <property type="entry name" value="CAD &amp; PB1 domains"/>
    <property type="match status" value="1"/>
</dbReference>
<evidence type="ECO:0000256" key="2">
    <source>
        <dbReference type="ARBA" id="ARBA00006728"/>
    </source>
</evidence>
<proteinExistence type="inferred from homology"/>
<accession>A0A8D9M1Q4</accession>
<evidence type="ECO:0000256" key="4">
    <source>
        <dbReference type="ARBA" id="ARBA00023015"/>
    </source>
</evidence>
<keyword evidence="7 8" id="KW-0927">Auxin signaling pathway</keyword>
<dbReference type="GO" id="GO:0005634">
    <property type="term" value="C:nucleus"/>
    <property type="evidence" value="ECO:0007669"/>
    <property type="project" value="UniProtKB-SubCell"/>
</dbReference>
<dbReference type="Gene3D" id="3.10.20.90">
    <property type="entry name" value="Phosphatidylinositol 3-kinase Catalytic Subunit, Chain A, domain 1"/>
    <property type="match status" value="1"/>
</dbReference>
<organism evidence="10 11">
    <name type="scientific">Brassica campestris</name>
    <name type="common">Field mustard</name>
    <dbReference type="NCBI Taxonomy" id="3711"/>
    <lineage>
        <taxon>Eukaryota</taxon>
        <taxon>Viridiplantae</taxon>
        <taxon>Streptophyta</taxon>
        <taxon>Embryophyta</taxon>
        <taxon>Tracheophyta</taxon>
        <taxon>Spermatophyta</taxon>
        <taxon>Magnoliopsida</taxon>
        <taxon>eudicotyledons</taxon>
        <taxon>Gunneridae</taxon>
        <taxon>Pentapetalae</taxon>
        <taxon>rosids</taxon>
        <taxon>malvids</taxon>
        <taxon>Brassicales</taxon>
        <taxon>Brassicaceae</taxon>
        <taxon>Brassiceae</taxon>
        <taxon>Brassica</taxon>
    </lineage>
</organism>
<dbReference type="Pfam" id="PF02309">
    <property type="entry name" value="AUX_IAA"/>
    <property type="match status" value="1"/>
</dbReference>
<comment type="function">
    <text evidence="8">Aux/IAA proteins are short-lived transcriptional factors that function as repressors of early auxin response genes at low auxin concentrations.</text>
</comment>
<keyword evidence="6 8" id="KW-0539">Nucleus</keyword>
<dbReference type="PROSITE" id="PS51745">
    <property type="entry name" value="PB1"/>
    <property type="match status" value="1"/>
</dbReference>
<evidence type="ECO:0000256" key="6">
    <source>
        <dbReference type="ARBA" id="ARBA00023242"/>
    </source>
</evidence>
<comment type="similarity">
    <text evidence="2 8">Belongs to the Aux/IAA family.</text>
</comment>
<dbReference type="InterPro" id="IPR003311">
    <property type="entry name" value="AUX_IAA"/>
</dbReference>
<dbReference type="InterPro" id="IPR033389">
    <property type="entry name" value="AUX/IAA_dom"/>
</dbReference>
<dbReference type="AlphaFoldDB" id="A0A8D9M1Q4"/>
<dbReference type="Proteomes" id="UP000694005">
    <property type="component" value="Chromosome A02"/>
</dbReference>
<dbReference type="Gramene" id="A02p40280.2_BraZ1">
    <property type="protein sequence ID" value="A02p40280.2_BraZ1.CDS"/>
    <property type="gene ID" value="A02g40280.2_BraZ1"/>
</dbReference>
<evidence type="ECO:0000313" key="11">
    <source>
        <dbReference type="Proteomes" id="UP000694005"/>
    </source>
</evidence>
<feature type="domain" description="PB1" evidence="9">
    <location>
        <begin position="157"/>
        <end position="259"/>
    </location>
</feature>
<keyword evidence="4 8" id="KW-0805">Transcription regulation</keyword>
<keyword evidence="3 8" id="KW-0678">Repressor</keyword>
<evidence type="ECO:0000256" key="3">
    <source>
        <dbReference type="ARBA" id="ARBA00022491"/>
    </source>
</evidence>
<dbReference type="PANTHER" id="PTHR31734:SF263">
    <property type="entry name" value="AUXIN-RESPONSIVE PROTEIN IAA9"/>
    <property type="match status" value="1"/>
</dbReference>
<keyword evidence="5 8" id="KW-0804">Transcription</keyword>
<dbReference type="PANTHER" id="PTHR31734">
    <property type="entry name" value="AUXIN-RESPONSIVE PROTEIN IAA17"/>
    <property type="match status" value="1"/>
</dbReference>
<evidence type="ECO:0000256" key="7">
    <source>
        <dbReference type="ARBA" id="ARBA00023294"/>
    </source>
</evidence>
<evidence type="ECO:0000259" key="9">
    <source>
        <dbReference type="PROSITE" id="PS51745"/>
    </source>
</evidence>
<comment type="subunit">
    <text evidence="8">Homodimers and heterodimers.</text>
</comment>
<dbReference type="EMBL" id="LS974618">
    <property type="protein sequence ID" value="CAG7895076.1"/>
    <property type="molecule type" value="Genomic_DNA"/>
</dbReference>
<name>A0A8D9M1Q4_BRACM</name>
<evidence type="ECO:0000256" key="8">
    <source>
        <dbReference type="RuleBase" id="RU004549"/>
    </source>
</evidence>
<reference evidence="10 11" key="1">
    <citation type="submission" date="2021-07" db="EMBL/GenBank/DDBJ databases">
        <authorList>
            <consortium name="Genoscope - CEA"/>
            <person name="William W."/>
        </authorList>
    </citation>
    <scope>NUCLEOTIDE SEQUENCE [LARGE SCALE GENOMIC DNA]</scope>
</reference>
<evidence type="ECO:0000256" key="1">
    <source>
        <dbReference type="ARBA" id="ARBA00004123"/>
    </source>
</evidence>
<comment type="subcellular location">
    <subcellularLocation>
        <location evidence="1 8">Nucleus</location>
    </subcellularLocation>
</comment>
<gene>
    <name evidence="10" type="ORF">BRAPAZ1V2_A02P40280.2</name>
</gene>
<protein>
    <recommendedName>
        <fullName evidence="8">Auxin-responsive protein</fullName>
    </recommendedName>
</protein>